<reference evidence="7 8" key="1">
    <citation type="submission" date="2022-04" db="EMBL/GenBank/DDBJ databases">
        <title>Chromosome-level reference genomes for two strains of Caenorhabditis briggsae: an improved platform for comparative genomics.</title>
        <authorList>
            <person name="Stevens L."/>
            <person name="Andersen E."/>
        </authorList>
    </citation>
    <scope>NUCLEOTIDE SEQUENCE [LARGE SCALE GENOMIC DNA]</scope>
    <source>
        <strain evidence="7">VX34</strain>
        <tissue evidence="7">Whole-organism</tissue>
    </source>
</reference>
<feature type="compositionally biased region" description="Pro residues" evidence="4">
    <location>
        <begin position="141"/>
        <end position="152"/>
    </location>
</feature>
<dbReference type="Pfam" id="PF01484">
    <property type="entry name" value="Col_cuticle_N"/>
    <property type="match status" value="1"/>
</dbReference>
<dbReference type="EMBL" id="CP092624">
    <property type="protein sequence ID" value="UMM35356.1"/>
    <property type="molecule type" value="Genomic_DNA"/>
</dbReference>
<evidence type="ECO:0000256" key="5">
    <source>
        <dbReference type="SAM" id="Phobius"/>
    </source>
</evidence>
<dbReference type="AlphaFoldDB" id="A0AAE9F4U3"/>
<feature type="transmembrane region" description="Helical" evidence="5">
    <location>
        <begin position="6"/>
        <end position="30"/>
    </location>
</feature>
<accession>A0AAE9F4U3</accession>
<evidence type="ECO:0000256" key="1">
    <source>
        <dbReference type="ARBA" id="ARBA00011518"/>
    </source>
</evidence>
<keyword evidence="2" id="KW-0677">Repeat</keyword>
<proteinExistence type="predicted"/>
<name>A0AAE9F4U3_CAEBR</name>
<keyword evidence="5" id="KW-0472">Membrane</keyword>
<keyword evidence="3" id="KW-1015">Disulfide bond</keyword>
<evidence type="ECO:0000256" key="4">
    <source>
        <dbReference type="SAM" id="MobiDB-lite"/>
    </source>
</evidence>
<dbReference type="InterPro" id="IPR002486">
    <property type="entry name" value="Col_cuticle_N"/>
</dbReference>
<comment type="subunit">
    <text evidence="1">Collagen polypeptide chains are complexed within the cuticle by disulfide bonds and other types of covalent cross-links.</text>
</comment>
<feature type="region of interest" description="Disordered" evidence="4">
    <location>
        <begin position="69"/>
        <end position="265"/>
    </location>
</feature>
<feature type="region of interest" description="Disordered" evidence="4">
    <location>
        <begin position="537"/>
        <end position="559"/>
    </location>
</feature>
<keyword evidence="5" id="KW-0812">Transmembrane</keyword>
<feature type="domain" description="Nematode cuticle collagen N-terminal" evidence="6">
    <location>
        <begin position="5"/>
        <end position="57"/>
    </location>
</feature>
<feature type="compositionally biased region" description="Gly residues" evidence="4">
    <location>
        <begin position="178"/>
        <end position="187"/>
    </location>
</feature>
<evidence type="ECO:0000313" key="7">
    <source>
        <dbReference type="EMBL" id="UMM35356.1"/>
    </source>
</evidence>
<evidence type="ECO:0000259" key="6">
    <source>
        <dbReference type="SMART" id="SM01088"/>
    </source>
</evidence>
<dbReference type="Pfam" id="PF01391">
    <property type="entry name" value="Collagen"/>
    <property type="match status" value="2"/>
</dbReference>
<protein>
    <recommendedName>
        <fullName evidence="6">Nematode cuticle collagen N-terminal domain-containing protein</fullName>
    </recommendedName>
</protein>
<dbReference type="PANTHER" id="PTHR24637:SF423">
    <property type="entry name" value="NEMATODE CUTICLE COLLAGEN N-TERMINAL DOMAIN-CONTAINING PROTEIN"/>
    <property type="match status" value="1"/>
</dbReference>
<sequence>MVSIHYFTGIYTISALVVVSSLICSTFILAEINKISEEVSHGMRAFNHYSSDAWTLMASEIGQSSIFNLNSKSRSPRSTEKKCNCNQPSNCPAGPPGPPGAAGIDGEDGTPGLEGKNGNQGMSITAPKDPYDTPSCTVCPQGPPGPPGPDGAPGPVGSDGSPGENGADGQPGASGEDGAQGGQGAAGEPGTDGEVGASGKNGQRGSGLPGPVGPSGPAGPAGKDGEPGVDGSNGQPGSQGEAGAPGKNGETGPIGPPGGNGVGGNPGSDAGYCPCPARTYETDPMPPARQRVSSCGDCSSQLWTIFIFGASMVDRPLRRIGLETQSLSSASPISKKEGTVLKSIHVQSENDLKFKAEEHTDMAPYINYSLNKKRRWEAEDAIGVELLEKVQKWNEGWKVLLLERVNLRSWNFISWSYASDPERYLDRFMIKDVHELTKDDAYSHKGIDSVYGQRFSHFLEENRKPKKENEEQSSEPSELLAAYNFLRAPKNYVALLQKEYKSINYGWDWPHVGYWRRVDQQKDNLLELRYGEVEDLDGNDVNDVSEKDQSDGSSDQKKKSEFYNLEDHFVDKFVVVRRRRRKNTC</sequence>
<dbReference type="SMART" id="SM01088">
    <property type="entry name" value="Col_cuticle_N"/>
    <property type="match status" value="1"/>
</dbReference>
<dbReference type="GO" id="GO:0042302">
    <property type="term" value="F:structural constituent of cuticle"/>
    <property type="evidence" value="ECO:0007669"/>
    <property type="project" value="InterPro"/>
</dbReference>
<feature type="compositionally biased region" description="Low complexity" evidence="4">
    <location>
        <begin position="153"/>
        <end position="162"/>
    </location>
</feature>
<keyword evidence="5" id="KW-1133">Transmembrane helix</keyword>
<feature type="compositionally biased region" description="Basic and acidic residues" evidence="4">
    <location>
        <begin position="544"/>
        <end position="559"/>
    </location>
</feature>
<organism evidence="7 8">
    <name type="scientific">Caenorhabditis briggsae</name>
    <dbReference type="NCBI Taxonomy" id="6238"/>
    <lineage>
        <taxon>Eukaryota</taxon>
        <taxon>Metazoa</taxon>
        <taxon>Ecdysozoa</taxon>
        <taxon>Nematoda</taxon>
        <taxon>Chromadorea</taxon>
        <taxon>Rhabditida</taxon>
        <taxon>Rhabditina</taxon>
        <taxon>Rhabditomorpha</taxon>
        <taxon>Rhabditoidea</taxon>
        <taxon>Rhabditidae</taxon>
        <taxon>Peloderinae</taxon>
        <taxon>Caenorhabditis</taxon>
    </lineage>
</organism>
<gene>
    <name evidence="7" type="ORF">L5515_008016</name>
</gene>
<dbReference type="InterPro" id="IPR008160">
    <property type="entry name" value="Collagen"/>
</dbReference>
<evidence type="ECO:0000256" key="3">
    <source>
        <dbReference type="ARBA" id="ARBA00023157"/>
    </source>
</evidence>
<keyword evidence="8" id="KW-1185">Reference proteome</keyword>
<dbReference type="PANTHER" id="PTHR24637">
    <property type="entry name" value="COLLAGEN"/>
    <property type="match status" value="1"/>
</dbReference>
<dbReference type="Proteomes" id="UP000829354">
    <property type="component" value="Chromosome V"/>
</dbReference>
<evidence type="ECO:0000313" key="8">
    <source>
        <dbReference type="Proteomes" id="UP000829354"/>
    </source>
</evidence>
<evidence type="ECO:0000256" key="2">
    <source>
        <dbReference type="ARBA" id="ARBA00022737"/>
    </source>
</evidence>